<dbReference type="InterPro" id="IPR036465">
    <property type="entry name" value="vWFA_dom_sf"/>
</dbReference>
<evidence type="ECO:0000259" key="1">
    <source>
        <dbReference type="Pfam" id="PF25043"/>
    </source>
</evidence>
<dbReference type="PANTHER" id="PTHR31373">
    <property type="entry name" value="OS06G0652100 PROTEIN"/>
    <property type="match status" value="1"/>
</dbReference>
<evidence type="ECO:0000313" key="3">
    <source>
        <dbReference type="Proteomes" id="UP000789595"/>
    </source>
</evidence>
<dbReference type="PANTHER" id="PTHR31373:SF27">
    <property type="entry name" value="TROVE DOMAIN-CONTAINING PROTEIN"/>
    <property type="match status" value="1"/>
</dbReference>
<dbReference type="OrthoDB" id="1149618at2759"/>
<comment type="caution">
    <text evidence="2">The sequence shown here is derived from an EMBL/GenBank/DDBJ whole genome shotgun (WGS) entry which is preliminary data.</text>
</comment>
<proteinExistence type="predicted"/>
<dbReference type="EMBL" id="CAKKNE010000006">
    <property type="protein sequence ID" value="CAH0379955.1"/>
    <property type="molecule type" value="Genomic_DNA"/>
</dbReference>
<dbReference type="SUPFAM" id="SSF53300">
    <property type="entry name" value="vWA-like"/>
    <property type="match status" value="1"/>
</dbReference>
<dbReference type="Pfam" id="PF25043">
    <property type="entry name" value="DUF7788"/>
    <property type="match status" value="1"/>
</dbReference>
<organism evidence="2 3">
    <name type="scientific">Pelagomonas calceolata</name>
    <dbReference type="NCBI Taxonomy" id="35677"/>
    <lineage>
        <taxon>Eukaryota</taxon>
        <taxon>Sar</taxon>
        <taxon>Stramenopiles</taxon>
        <taxon>Ochrophyta</taxon>
        <taxon>Pelagophyceae</taxon>
        <taxon>Pelagomonadales</taxon>
        <taxon>Pelagomonadaceae</taxon>
        <taxon>Pelagomonas</taxon>
    </lineage>
</organism>
<reference evidence="2" key="1">
    <citation type="submission" date="2021-11" db="EMBL/GenBank/DDBJ databases">
        <authorList>
            <consortium name="Genoscope - CEA"/>
            <person name="William W."/>
        </authorList>
    </citation>
    <scope>NUCLEOTIDE SEQUENCE</scope>
</reference>
<dbReference type="Proteomes" id="UP000789595">
    <property type="component" value="Unassembled WGS sequence"/>
</dbReference>
<dbReference type="InterPro" id="IPR056690">
    <property type="entry name" value="DUF7788"/>
</dbReference>
<keyword evidence="3" id="KW-1185">Reference proteome</keyword>
<name>A0A8J2T2X7_9STRA</name>
<feature type="domain" description="DUF7788" evidence="1">
    <location>
        <begin position="349"/>
        <end position="548"/>
    </location>
</feature>
<accession>A0A8J2T2X7</accession>
<dbReference type="InterPro" id="IPR011205">
    <property type="entry name" value="UCP015417_vWA"/>
</dbReference>
<sequence>MAFFAAMDAQLPTHTRGENNSLELTAEGVGQPRVALFAALVRNCPNDRITSLVDAVVKERCETVQNLVDLVVLTMQTRDCRGGKGERDLFQRLFWELLALWPDVAIKLIPLLPEYGSYRDLPALWHAVSNPDAETAPPSKARGQGRLRKVKNALEDVYVEQLRKDLDSGKPSLAAKYAPREKKQFAPFGAAVASKLFPGGNAKAEYRKAMARLTSKLDVPEVKMCGKRWAEIDVAAVPSRCLAKSRRGFLNEKLSRDRPLTVDEDRTGDRHPDDEDRVTCRQHVREAVLASDKIKGKQCFPHELVRRVIGGRHASTLEDDLVNAQWATMKRDVVEQIASTGTKRGALTALVDVSGSMSGVPMEVSIALGLLVSDLADEPFRHRVLTFESQPRWHKIPATSSPVEQIRNLSRAPWGGSTNFAAAMDLLLAACVDGHVQAEDVPDLIVFSDMQFDAANGPGWETHHERLSREWASKGYELPTITYWNLRGDTKGGFAAEASCPGVRLLSGFSPALLKLVLTGEEADEDEVETVDGVTKARPTPYQTMRRALDAPRYDAVRTMLSEFDGAPFADYTFTPAEDSDFVVVPQPSRTPSEANALLSPAYHFF</sequence>
<protein>
    <recommendedName>
        <fullName evidence="1">DUF7788 domain-containing protein</fullName>
    </recommendedName>
</protein>
<dbReference type="AlphaFoldDB" id="A0A8J2T2X7"/>
<dbReference type="Gene3D" id="3.40.50.410">
    <property type="entry name" value="von Willebrand factor, type A domain"/>
    <property type="match status" value="1"/>
</dbReference>
<evidence type="ECO:0000313" key="2">
    <source>
        <dbReference type="EMBL" id="CAH0379955.1"/>
    </source>
</evidence>
<gene>
    <name evidence="2" type="ORF">PECAL_6P15920</name>
</gene>